<dbReference type="OrthoDB" id="3766406at2759"/>
<dbReference type="STRING" id="576137.A0A1L7WPD5"/>
<evidence type="ECO:0000259" key="1">
    <source>
        <dbReference type="PROSITE" id="PS50181"/>
    </source>
</evidence>
<feature type="domain" description="F-box" evidence="1">
    <location>
        <begin position="34"/>
        <end position="80"/>
    </location>
</feature>
<dbReference type="AlphaFoldDB" id="A0A1L7WPD5"/>
<dbReference type="InterPro" id="IPR036047">
    <property type="entry name" value="F-box-like_dom_sf"/>
</dbReference>
<dbReference type="Pfam" id="PF12937">
    <property type="entry name" value="F-box-like"/>
    <property type="match status" value="1"/>
</dbReference>
<organism evidence="2 3">
    <name type="scientific">Phialocephala subalpina</name>
    <dbReference type="NCBI Taxonomy" id="576137"/>
    <lineage>
        <taxon>Eukaryota</taxon>
        <taxon>Fungi</taxon>
        <taxon>Dikarya</taxon>
        <taxon>Ascomycota</taxon>
        <taxon>Pezizomycotina</taxon>
        <taxon>Leotiomycetes</taxon>
        <taxon>Helotiales</taxon>
        <taxon>Mollisiaceae</taxon>
        <taxon>Phialocephala</taxon>
        <taxon>Phialocephala fortinii species complex</taxon>
    </lineage>
</organism>
<dbReference type="Proteomes" id="UP000184330">
    <property type="component" value="Unassembled WGS sequence"/>
</dbReference>
<dbReference type="InterPro" id="IPR001810">
    <property type="entry name" value="F-box_dom"/>
</dbReference>
<keyword evidence="3" id="KW-1185">Reference proteome</keyword>
<accession>A0A1L7WPD5</accession>
<evidence type="ECO:0000313" key="2">
    <source>
        <dbReference type="EMBL" id="CZR54601.1"/>
    </source>
</evidence>
<dbReference type="PROSITE" id="PS50181">
    <property type="entry name" value="FBOX"/>
    <property type="match status" value="1"/>
</dbReference>
<reference evidence="2 3" key="1">
    <citation type="submission" date="2016-03" db="EMBL/GenBank/DDBJ databases">
        <authorList>
            <person name="Ploux O."/>
        </authorList>
    </citation>
    <scope>NUCLEOTIDE SEQUENCE [LARGE SCALE GENOMIC DNA]</scope>
    <source>
        <strain evidence="2 3">UAMH 11012</strain>
    </source>
</reference>
<evidence type="ECO:0000313" key="3">
    <source>
        <dbReference type="Proteomes" id="UP000184330"/>
    </source>
</evidence>
<protein>
    <recommendedName>
        <fullName evidence="1">F-box domain-containing protein</fullName>
    </recommendedName>
</protein>
<dbReference type="SUPFAM" id="SSF81383">
    <property type="entry name" value="F-box domain"/>
    <property type="match status" value="1"/>
</dbReference>
<name>A0A1L7WPD5_9HELO</name>
<sequence length="375" mass="43909">MGLFSIFGVFFLSYDYTDPVKLNHALPRPTALEVSSLGRLPPELISAILRYLDPEEAISFTLSCRPFYFMLRQRTLFRSHKLSSRNRGKFLTLLEKDLPNHVACTYCYKFHAIATASRHLPSNRQRKSQGPSLPCWQFDESTRIDTLICCQASSTIFSMLMKTHRQGHDTSYLLGLLRSPVITIERKRYAEQIDASFRIVNNSLLFREQRRFIASWDHSIWFFDLKDKALSICPHQVYPSFQGLCQRNNIHDMRTTYSFVPNNQKLRPWGIIPCQRCHTEFRVDFDYWSDRRAVAVYITRWVDLGGFDVSNDHRFKDYLYMDGQGINSGDRHSINLSEKGSICEAFENVPYEEWDFDSIVTDLDRKKLMLASWSR</sequence>
<gene>
    <name evidence="2" type="ORF">PAC_04485</name>
</gene>
<proteinExistence type="predicted"/>
<dbReference type="EMBL" id="FJOG01000005">
    <property type="protein sequence ID" value="CZR54601.1"/>
    <property type="molecule type" value="Genomic_DNA"/>
</dbReference>